<comment type="caution">
    <text evidence="1">The sequence shown here is derived from an EMBL/GenBank/DDBJ whole genome shotgun (WGS) entry which is preliminary data.</text>
</comment>
<name>A0A4Y3VKE8_9ACTN</name>
<gene>
    <name evidence="1" type="ORF">SSP24_38560</name>
</gene>
<sequence length="138" mass="14698">MVRGPRPGSRAGLVLLGEACSGLAGVVPGAVVAEAVPAVIPVPPHPVSARSRARPAAGIPRRRVDEAMIVRLTEMCEELVSAGLRTRTFRSVRRVTHIANCPSCSDHSVNVHLALMLETDADALSGAYRYRLGREVLK</sequence>
<dbReference type="Proteomes" id="UP000317881">
    <property type="component" value="Unassembled WGS sequence"/>
</dbReference>
<accession>A0A4Y3VKE8</accession>
<evidence type="ECO:0000313" key="2">
    <source>
        <dbReference type="Proteomes" id="UP000317881"/>
    </source>
</evidence>
<organism evidence="1 2">
    <name type="scientific">Streptomyces spinoverrucosus</name>
    <dbReference type="NCBI Taxonomy" id="284043"/>
    <lineage>
        <taxon>Bacteria</taxon>
        <taxon>Bacillati</taxon>
        <taxon>Actinomycetota</taxon>
        <taxon>Actinomycetes</taxon>
        <taxon>Kitasatosporales</taxon>
        <taxon>Streptomycetaceae</taxon>
        <taxon>Streptomyces</taxon>
    </lineage>
</organism>
<keyword evidence="2" id="KW-1185">Reference proteome</keyword>
<evidence type="ECO:0000313" key="1">
    <source>
        <dbReference type="EMBL" id="GEC06201.1"/>
    </source>
</evidence>
<proteinExistence type="predicted"/>
<protein>
    <submittedName>
        <fullName evidence="1">Uncharacterized protein</fullName>
    </submittedName>
</protein>
<dbReference type="EMBL" id="BJND01000026">
    <property type="protein sequence ID" value="GEC06201.1"/>
    <property type="molecule type" value="Genomic_DNA"/>
</dbReference>
<dbReference type="AlphaFoldDB" id="A0A4Y3VKE8"/>
<reference evidence="1 2" key="1">
    <citation type="submission" date="2019-06" db="EMBL/GenBank/DDBJ databases">
        <title>Whole genome shotgun sequence of Streptomyces spinoverrucosus NBRC 14228.</title>
        <authorList>
            <person name="Hosoyama A."/>
            <person name="Uohara A."/>
            <person name="Ohji S."/>
            <person name="Ichikawa N."/>
        </authorList>
    </citation>
    <scope>NUCLEOTIDE SEQUENCE [LARGE SCALE GENOMIC DNA]</scope>
    <source>
        <strain evidence="1 2">NBRC 14228</strain>
    </source>
</reference>